<dbReference type="EMBL" id="WMIG01000019">
    <property type="protein sequence ID" value="MTH61681.1"/>
    <property type="molecule type" value="Genomic_DNA"/>
</dbReference>
<keyword evidence="2" id="KW-1185">Reference proteome</keyword>
<reference evidence="1 2" key="1">
    <citation type="submission" date="2019-11" db="EMBL/GenBank/DDBJ databases">
        <authorList>
            <person name="Dong K."/>
        </authorList>
    </citation>
    <scope>NUCLEOTIDE SEQUENCE [LARGE SCALE GENOMIC DNA]</scope>
    <source>
        <strain evidence="1 2">NBRC 112902</strain>
    </source>
</reference>
<name>A0A844HVY2_9RHOB</name>
<dbReference type="AlphaFoldDB" id="A0A844HVY2"/>
<dbReference type="SUPFAM" id="SSF48613">
    <property type="entry name" value="Heme oxygenase-like"/>
    <property type="match status" value="1"/>
</dbReference>
<dbReference type="CDD" id="cd19166">
    <property type="entry name" value="HemeO-bac"/>
    <property type="match status" value="1"/>
</dbReference>
<evidence type="ECO:0008006" key="3">
    <source>
        <dbReference type="Google" id="ProtNLM"/>
    </source>
</evidence>
<dbReference type="OrthoDB" id="9149607at2"/>
<dbReference type="RefSeq" id="WP_155041639.1">
    <property type="nucleotide sequence ID" value="NZ_WMIG01000019.1"/>
</dbReference>
<comment type="caution">
    <text evidence="1">The sequence shown here is derived from an EMBL/GenBank/DDBJ whole genome shotgun (WGS) entry which is preliminary data.</text>
</comment>
<proteinExistence type="predicted"/>
<protein>
    <recommendedName>
        <fullName evidence="3">Heme oxygenase</fullName>
    </recommendedName>
</protein>
<evidence type="ECO:0000313" key="2">
    <source>
        <dbReference type="Proteomes" id="UP000449846"/>
    </source>
</evidence>
<sequence length="173" mass="18937">MTTESLRRELYLGTRDLHEALDQNIGHFAHPGDYAHYLQGTFQFRSALEPALAGADFPPLPILADLRRDLADFGLEATADLPPLALATREARVAALYVSEGSAVGARLISRKVAGLGLGESFGARHLARQTGDRSRWPAFLDWLALQEVAPERAVIEARGIFLLAMQAYRVNA</sequence>
<evidence type="ECO:0000313" key="1">
    <source>
        <dbReference type="EMBL" id="MTH61681.1"/>
    </source>
</evidence>
<accession>A0A844HVY2</accession>
<dbReference type="Gene3D" id="1.20.910.10">
    <property type="entry name" value="Heme oxygenase-like"/>
    <property type="match status" value="1"/>
</dbReference>
<dbReference type="InterPro" id="IPR016084">
    <property type="entry name" value="Haem_Oase-like_multi-hlx"/>
</dbReference>
<organism evidence="1 2">
    <name type="scientific">Paracoccus litorisediminis</name>
    <dbReference type="NCBI Taxonomy" id="2006130"/>
    <lineage>
        <taxon>Bacteria</taxon>
        <taxon>Pseudomonadati</taxon>
        <taxon>Pseudomonadota</taxon>
        <taxon>Alphaproteobacteria</taxon>
        <taxon>Rhodobacterales</taxon>
        <taxon>Paracoccaceae</taxon>
        <taxon>Paracoccus</taxon>
    </lineage>
</organism>
<gene>
    <name evidence="1" type="ORF">GL300_20930</name>
</gene>
<dbReference type="Proteomes" id="UP000449846">
    <property type="component" value="Unassembled WGS sequence"/>
</dbReference>